<evidence type="ECO:0000256" key="2">
    <source>
        <dbReference type="ARBA" id="ARBA00008872"/>
    </source>
</evidence>
<evidence type="ECO:0000313" key="10">
    <source>
        <dbReference type="Proteomes" id="UP001183607"/>
    </source>
</evidence>
<feature type="domain" description="Orn/DAP/Arg decarboxylase 2 N-terminal" evidence="8">
    <location>
        <begin position="23"/>
        <end position="266"/>
    </location>
</feature>
<dbReference type="Gene3D" id="3.20.20.10">
    <property type="entry name" value="Alanine racemase"/>
    <property type="match status" value="1"/>
</dbReference>
<evidence type="ECO:0000256" key="4">
    <source>
        <dbReference type="ARBA" id="ARBA00023239"/>
    </source>
</evidence>
<dbReference type="InterPro" id="IPR009006">
    <property type="entry name" value="Ala_racemase/Decarboxylase_C"/>
</dbReference>
<dbReference type="InterPro" id="IPR002433">
    <property type="entry name" value="Orn_de-COase"/>
</dbReference>
<evidence type="ECO:0000256" key="1">
    <source>
        <dbReference type="ARBA" id="ARBA00001933"/>
    </source>
</evidence>
<evidence type="ECO:0000259" key="7">
    <source>
        <dbReference type="Pfam" id="PF00278"/>
    </source>
</evidence>
<evidence type="ECO:0000313" key="9">
    <source>
        <dbReference type="EMBL" id="MDT0415442.1"/>
    </source>
</evidence>
<dbReference type="Pfam" id="PF02784">
    <property type="entry name" value="Orn_Arg_deC_N"/>
    <property type="match status" value="1"/>
</dbReference>
<dbReference type="SUPFAM" id="SSF50621">
    <property type="entry name" value="Alanine racemase C-terminal domain-like"/>
    <property type="match status" value="1"/>
</dbReference>
<reference evidence="10" key="1">
    <citation type="submission" date="2023-07" db="EMBL/GenBank/DDBJ databases">
        <title>30 novel species of actinomycetes from the DSMZ collection.</title>
        <authorList>
            <person name="Nouioui I."/>
        </authorList>
    </citation>
    <scope>NUCLEOTIDE SEQUENCE [LARGE SCALE GENOMIC DNA]</scope>
    <source>
        <strain evidence="10">DSM 41982</strain>
    </source>
</reference>
<proteinExistence type="inferred from homology"/>
<dbReference type="PANTHER" id="PTHR11482:SF6">
    <property type="entry name" value="ORNITHINE DECARBOXYLASE 1-RELATED"/>
    <property type="match status" value="1"/>
</dbReference>
<dbReference type="EMBL" id="JAVRER010000009">
    <property type="protein sequence ID" value="MDT0415442.1"/>
    <property type="molecule type" value="Genomic_DNA"/>
</dbReference>
<dbReference type="RefSeq" id="WP_161193991.1">
    <property type="nucleotide sequence ID" value="NZ_JAVRER010000009.1"/>
</dbReference>
<dbReference type="InterPro" id="IPR000183">
    <property type="entry name" value="Orn/DAP/Arg_de-COase"/>
</dbReference>
<dbReference type="Gene3D" id="2.40.37.10">
    <property type="entry name" value="Lyase, Ornithine Decarboxylase, Chain A, domain 1"/>
    <property type="match status" value="1"/>
</dbReference>
<evidence type="ECO:0000256" key="5">
    <source>
        <dbReference type="PIRSR" id="PIRSR600183-50"/>
    </source>
</evidence>
<dbReference type="SUPFAM" id="SSF51419">
    <property type="entry name" value="PLP-binding barrel"/>
    <property type="match status" value="1"/>
</dbReference>
<dbReference type="FunFam" id="3.20.20.10:FF:000008">
    <property type="entry name" value="Ornithine decarboxylase"/>
    <property type="match status" value="1"/>
</dbReference>
<feature type="modified residue" description="N6-(pyridoxal phosphate)lysine" evidence="5">
    <location>
        <position position="46"/>
    </location>
</feature>
<dbReference type="InterPro" id="IPR022644">
    <property type="entry name" value="De-COase2_N"/>
</dbReference>
<sequence>MTSPPRPRPEEPGGHDRLVYDLDGIRARYAELCRELPSAAVRFAMKAAPDDGVLRALAAVGAGVDAAGPQELRQALRAGFPVESVHYGNTIKSDADIAEAYALGVRLFVTDSREDLAALARHAPGARVFCRIAVEGGSALWGLKHKFGCAPDEGVRLLREAAGLGLVPSGLSVHVGSQQMDPDAWREACDRLAAVLEALGEAGITLDHVNLGGGLPARGYLSAAGEPLDPPLDKIFATLREGVERLRAVHGGHLDVVMEPGRWLVADHGTIHARVVRLTRRRMPDGVLQHWLYLSCGKFNGLYEMDALQYRLRFPTRSAAPRVPAVVAGPTCDSDDAFAHDRGHVRVPADLRSGDPVEILSCGAYALSYTTRGFNGFSPLPVVLTGASPDARGEGL</sequence>
<dbReference type="InterPro" id="IPR022643">
    <property type="entry name" value="De-COase2_C"/>
</dbReference>
<dbReference type="InterPro" id="IPR029066">
    <property type="entry name" value="PLP-binding_barrel"/>
</dbReference>
<name>A0ABD5E4A8_9ACTN</name>
<dbReference type="AlphaFoldDB" id="A0ABD5E4A8"/>
<evidence type="ECO:0000259" key="8">
    <source>
        <dbReference type="Pfam" id="PF02784"/>
    </source>
</evidence>
<evidence type="ECO:0000256" key="6">
    <source>
        <dbReference type="RuleBase" id="RU003737"/>
    </source>
</evidence>
<keyword evidence="4" id="KW-0456">Lyase</keyword>
<comment type="cofactor">
    <cofactor evidence="1 5">
        <name>pyridoxal 5'-phosphate</name>
        <dbReference type="ChEBI" id="CHEBI:597326"/>
    </cofactor>
</comment>
<accession>A0ABD5E4A8</accession>
<evidence type="ECO:0000256" key="3">
    <source>
        <dbReference type="ARBA" id="ARBA00022898"/>
    </source>
</evidence>
<organism evidence="9 10">
    <name type="scientific">Streptomyces evansiae</name>
    <dbReference type="NCBI Taxonomy" id="3075535"/>
    <lineage>
        <taxon>Bacteria</taxon>
        <taxon>Bacillati</taxon>
        <taxon>Actinomycetota</taxon>
        <taxon>Actinomycetes</taxon>
        <taxon>Kitasatosporales</taxon>
        <taxon>Streptomycetaceae</taxon>
        <taxon>Streptomyces</taxon>
    </lineage>
</organism>
<dbReference type="PRINTS" id="PR01179">
    <property type="entry name" value="ODADCRBXLASE"/>
</dbReference>
<dbReference type="PRINTS" id="PR01182">
    <property type="entry name" value="ORNDCRBXLASE"/>
</dbReference>
<comment type="caution">
    <text evidence="9">The sequence shown here is derived from an EMBL/GenBank/DDBJ whole genome shotgun (WGS) entry which is preliminary data.</text>
</comment>
<feature type="domain" description="Orn/DAP/Arg decarboxylase 2 C-terminal" evidence="7">
    <location>
        <begin position="267"/>
        <end position="363"/>
    </location>
</feature>
<keyword evidence="3 5" id="KW-0663">Pyridoxal phosphate</keyword>
<gene>
    <name evidence="9" type="ORF">RM574_08055</name>
</gene>
<dbReference type="Proteomes" id="UP001183607">
    <property type="component" value="Unassembled WGS sequence"/>
</dbReference>
<comment type="similarity">
    <text evidence="2 6">Belongs to the Orn/Lys/Arg decarboxylase class-II family.</text>
</comment>
<dbReference type="Pfam" id="PF00278">
    <property type="entry name" value="Orn_DAP_Arg_deC"/>
    <property type="match status" value="1"/>
</dbReference>
<dbReference type="CDD" id="cd00622">
    <property type="entry name" value="PLPDE_III_ODC"/>
    <property type="match status" value="1"/>
</dbReference>
<dbReference type="GO" id="GO:0016831">
    <property type="term" value="F:carboxy-lyase activity"/>
    <property type="evidence" value="ECO:0007669"/>
    <property type="project" value="UniProtKB-ARBA"/>
</dbReference>
<dbReference type="PANTHER" id="PTHR11482">
    <property type="entry name" value="ARGININE/DIAMINOPIMELATE/ORNITHINE DECARBOXYLASE"/>
    <property type="match status" value="1"/>
</dbReference>
<protein>
    <submittedName>
        <fullName evidence="9">Type III PLP-dependent enzyme</fullName>
    </submittedName>
</protein>
<feature type="active site" description="Proton donor" evidence="5">
    <location>
        <position position="332"/>
    </location>
</feature>